<proteinExistence type="predicted"/>
<feature type="transmembrane region" description="Helical" evidence="10">
    <location>
        <begin position="772"/>
        <end position="797"/>
    </location>
</feature>
<keyword evidence="5" id="KW-0552">Olfaction</keyword>
<gene>
    <name evidence="11" type="ORF">QE152_g24936</name>
</gene>
<evidence type="ECO:0000313" key="12">
    <source>
        <dbReference type="Proteomes" id="UP001458880"/>
    </source>
</evidence>
<dbReference type="InterPro" id="IPR004117">
    <property type="entry name" value="7tm6_olfct_rcpt"/>
</dbReference>
<feature type="transmembrane region" description="Helical" evidence="10">
    <location>
        <begin position="527"/>
        <end position="551"/>
    </location>
</feature>
<evidence type="ECO:0000256" key="10">
    <source>
        <dbReference type="SAM" id="Phobius"/>
    </source>
</evidence>
<evidence type="ECO:0000256" key="9">
    <source>
        <dbReference type="ARBA" id="ARBA00023224"/>
    </source>
</evidence>
<comment type="subcellular location">
    <subcellularLocation>
        <location evidence="1">Cell membrane</location>
        <topology evidence="1">Multi-pass membrane protein</topology>
    </subcellularLocation>
</comment>
<dbReference type="EMBL" id="JASPKY010000265">
    <property type="protein sequence ID" value="KAK9712322.1"/>
    <property type="molecule type" value="Genomic_DNA"/>
</dbReference>
<keyword evidence="6 10" id="KW-1133">Transmembrane helix</keyword>
<organism evidence="11 12">
    <name type="scientific">Popillia japonica</name>
    <name type="common">Japanese beetle</name>
    <dbReference type="NCBI Taxonomy" id="7064"/>
    <lineage>
        <taxon>Eukaryota</taxon>
        <taxon>Metazoa</taxon>
        <taxon>Ecdysozoa</taxon>
        <taxon>Arthropoda</taxon>
        <taxon>Hexapoda</taxon>
        <taxon>Insecta</taxon>
        <taxon>Pterygota</taxon>
        <taxon>Neoptera</taxon>
        <taxon>Endopterygota</taxon>
        <taxon>Coleoptera</taxon>
        <taxon>Polyphaga</taxon>
        <taxon>Scarabaeiformia</taxon>
        <taxon>Scarabaeidae</taxon>
        <taxon>Rutelinae</taxon>
        <taxon>Popillia</taxon>
    </lineage>
</organism>
<feature type="transmembrane region" description="Helical" evidence="10">
    <location>
        <begin position="140"/>
        <end position="165"/>
    </location>
</feature>
<dbReference type="GO" id="GO:0007165">
    <property type="term" value="P:signal transduction"/>
    <property type="evidence" value="ECO:0007669"/>
    <property type="project" value="UniProtKB-KW"/>
</dbReference>
<comment type="caution">
    <text evidence="11">The sequence shown here is derived from an EMBL/GenBank/DDBJ whole genome shotgun (WGS) entry which is preliminary data.</text>
</comment>
<evidence type="ECO:0000256" key="2">
    <source>
        <dbReference type="ARBA" id="ARBA00022475"/>
    </source>
</evidence>
<keyword evidence="7 10" id="KW-0472">Membrane</keyword>
<evidence type="ECO:0000256" key="3">
    <source>
        <dbReference type="ARBA" id="ARBA00022606"/>
    </source>
</evidence>
<evidence type="ECO:0000256" key="6">
    <source>
        <dbReference type="ARBA" id="ARBA00022989"/>
    </source>
</evidence>
<dbReference type="Pfam" id="PF02949">
    <property type="entry name" value="7tm_6"/>
    <property type="match status" value="2"/>
</dbReference>
<dbReference type="Proteomes" id="UP001458880">
    <property type="component" value="Unassembled WGS sequence"/>
</dbReference>
<name>A0AAW1K2M2_POPJA</name>
<feature type="transmembrane region" description="Helical" evidence="10">
    <location>
        <begin position="468"/>
        <end position="490"/>
    </location>
</feature>
<keyword evidence="3" id="KW-0716">Sensory transduction</keyword>
<evidence type="ECO:0000256" key="5">
    <source>
        <dbReference type="ARBA" id="ARBA00022725"/>
    </source>
</evidence>
<dbReference type="GO" id="GO:0005549">
    <property type="term" value="F:odorant binding"/>
    <property type="evidence" value="ECO:0007669"/>
    <property type="project" value="InterPro"/>
</dbReference>
<feature type="transmembrane region" description="Helical" evidence="10">
    <location>
        <begin position="52"/>
        <end position="77"/>
    </location>
</feature>
<evidence type="ECO:0000256" key="7">
    <source>
        <dbReference type="ARBA" id="ARBA00023136"/>
    </source>
</evidence>
<keyword evidence="2" id="KW-1003">Cell membrane</keyword>
<evidence type="ECO:0000313" key="11">
    <source>
        <dbReference type="EMBL" id="KAK9712322.1"/>
    </source>
</evidence>
<evidence type="ECO:0000256" key="4">
    <source>
        <dbReference type="ARBA" id="ARBA00022692"/>
    </source>
</evidence>
<accession>A0AAW1K2M2</accession>
<feature type="transmembrane region" description="Helical" evidence="10">
    <location>
        <begin position="197"/>
        <end position="216"/>
    </location>
</feature>
<keyword evidence="8 11" id="KW-0675">Receptor</keyword>
<dbReference type="PANTHER" id="PTHR21137:SF35">
    <property type="entry name" value="ODORANT RECEPTOR 19A-RELATED"/>
    <property type="match status" value="1"/>
</dbReference>
<sequence>MPSEQKPVFLNRLKIFQINRELLKDGAKYLLIPGQLAAKFIMAWPEDPRSKFFEISVFVMSIIQCVTITVSLVLNIGDVNATIMIISSLESVLQVSGKFAALIIKSKELSYLIKTVRYEFWPSDITNKDIDKSIRKDSRILFKIMIIEASVIFMCVLTILFGPLLNSGRILPYSAWYPFDTTISPTYEIVYVLQSYFGFYFSVPCVTAYDMLYYSLCANCTAQFRLLCDALRYIGSGAEDELISKLIQLDETQKDLRGTSERKLLVLCIKHHQRIIKISNDINKTFGNGHLIQLMGSASGICTACYVLTSNTNFSNVVKALLLYIAHVGQIFVYCAVSNELSHWSTLVSDAAYESLWYKKKYSDMKKCLGILITRSQIVISMQAFGLFELNYASFLISFEAIYNDEEILNDSAKYLLTCSRVMTSFINSWPEDSGFNIYHALVLVMCFVNITSMIVSIIVTTEDTDALVLKLFAIGALAGISVKYAVLLYKSNDYTKLIKIIRKEFWSSYIVDLDCDRSIAKDTKLLFAIIMTEYVAGCTCSTLMAIIPYMKSNREVPYSLWLPFDWTRSPYYEILYLSQGYIAVFLMNAVFGYDSLYYAMCANCAAQFKLLCYVIKRIGTGTEREVLRKLSSIPGLIDGQHSGRISDEERMLFISIKHHQKLIKMCHDINAVFGNGHLIQLIGSTVGICAACYRITTEPNFNDLLTCMAYYTAYVGQIFIYCAVSNELTYWSTCVSIAAYHSLWYKKRNTSLNQCLCLVMLRSQKPLSMQAFGLFELNYAFFVTVMRFTFSLYTFLTKMATK</sequence>
<dbReference type="GO" id="GO:0005886">
    <property type="term" value="C:plasma membrane"/>
    <property type="evidence" value="ECO:0007669"/>
    <property type="project" value="UniProtKB-SubCell"/>
</dbReference>
<dbReference type="GO" id="GO:0004984">
    <property type="term" value="F:olfactory receptor activity"/>
    <property type="evidence" value="ECO:0007669"/>
    <property type="project" value="InterPro"/>
</dbReference>
<dbReference type="PANTHER" id="PTHR21137">
    <property type="entry name" value="ODORANT RECEPTOR"/>
    <property type="match status" value="1"/>
</dbReference>
<evidence type="ECO:0000256" key="8">
    <source>
        <dbReference type="ARBA" id="ARBA00023170"/>
    </source>
</evidence>
<feature type="transmembrane region" description="Helical" evidence="10">
    <location>
        <begin position="438"/>
        <end position="461"/>
    </location>
</feature>
<keyword evidence="4 10" id="KW-0812">Transmembrane</keyword>
<feature type="transmembrane region" description="Helical" evidence="10">
    <location>
        <begin position="572"/>
        <end position="592"/>
    </location>
</feature>
<reference evidence="11 12" key="1">
    <citation type="journal article" date="2024" name="BMC Genomics">
        <title>De novo assembly and annotation of Popillia japonica's genome with initial clues to its potential as an invasive pest.</title>
        <authorList>
            <person name="Cucini C."/>
            <person name="Boschi S."/>
            <person name="Funari R."/>
            <person name="Cardaioli E."/>
            <person name="Iannotti N."/>
            <person name="Marturano G."/>
            <person name="Paoli F."/>
            <person name="Bruttini M."/>
            <person name="Carapelli A."/>
            <person name="Frati F."/>
            <person name="Nardi F."/>
        </authorList>
    </citation>
    <scope>NUCLEOTIDE SEQUENCE [LARGE SCALE GENOMIC DNA]</scope>
    <source>
        <strain evidence="11">DMR45628</strain>
    </source>
</reference>
<dbReference type="AlphaFoldDB" id="A0AAW1K2M2"/>
<keyword evidence="12" id="KW-1185">Reference proteome</keyword>
<protein>
    <submittedName>
        <fullName evidence="11">7tm Odorant receptor</fullName>
    </submittedName>
</protein>
<evidence type="ECO:0000256" key="1">
    <source>
        <dbReference type="ARBA" id="ARBA00004651"/>
    </source>
</evidence>
<keyword evidence="9" id="KW-0807">Transducer</keyword>